<dbReference type="EMBL" id="CDOD01000022">
    <property type="protein sequence ID" value="CEN35769.1"/>
    <property type="molecule type" value="Genomic_DNA"/>
</dbReference>
<protein>
    <recommendedName>
        <fullName evidence="1">M23ase beta-sheet core domain-containing protein</fullName>
    </recommendedName>
</protein>
<gene>
    <name evidence="2" type="ORF">CCYN2B_290010</name>
</gene>
<dbReference type="AlphaFoldDB" id="A0A0B7HB65"/>
<name>A0A0B7HB65_9FLAO</name>
<dbReference type="Gene3D" id="2.70.70.10">
    <property type="entry name" value="Glucose Permease (Domain IIA)"/>
    <property type="match status" value="1"/>
</dbReference>
<dbReference type="PANTHER" id="PTHR21666">
    <property type="entry name" value="PEPTIDASE-RELATED"/>
    <property type="match status" value="1"/>
</dbReference>
<dbReference type="Proteomes" id="UP000038055">
    <property type="component" value="Unassembled WGS sequence"/>
</dbReference>
<dbReference type="InterPro" id="IPR011055">
    <property type="entry name" value="Dup_hybrid_motif"/>
</dbReference>
<dbReference type="Pfam" id="PF01551">
    <property type="entry name" value="Peptidase_M23"/>
    <property type="match status" value="1"/>
</dbReference>
<evidence type="ECO:0000259" key="1">
    <source>
        <dbReference type="Pfam" id="PF01551"/>
    </source>
</evidence>
<feature type="domain" description="M23ase beta-sheet core" evidence="1">
    <location>
        <begin position="132"/>
        <end position="232"/>
    </location>
</feature>
<dbReference type="PANTHER" id="PTHR21666:SF270">
    <property type="entry name" value="MUREIN HYDROLASE ACTIVATOR ENVC"/>
    <property type="match status" value="1"/>
</dbReference>
<dbReference type="SUPFAM" id="SSF51261">
    <property type="entry name" value="Duplicated hybrid motif"/>
    <property type="match status" value="1"/>
</dbReference>
<dbReference type="CDD" id="cd12797">
    <property type="entry name" value="M23_peptidase"/>
    <property type="match status" value="1"/>
</dbReference>
<keyword evidence="3" id="KW-1185">Reference proteome</keyword>
<proteinExistence type="predicted"/>
<evidence type="ECO:0000313" key="3">
    <source>
        <dbReference type="Proteomes" id="UP000038055"/>
    </source>
</evidence>
<accession>A0A0B7HB65</accession>
<organism evidence="2 3">
    <name type="scientific">Capnocytophaga cynodegmi</name>
    <dbReference type="NCBI Taxonomy" id="28189"/>
    <lineage>
        <taxon>Bacteria</taxon>
        <taxon>Pseudomonadati</taxon>
        <taxon>Bacteroidota</taxon>
        <taxon>Flavobacteriia</taxon>
        <taxon>Flavobacteriales</taxon>
        <taxon>Flavobacteriaceae</taxon>
        <taxon>Capnocytophaga</taxon>
    </lineage>
</organism>
<reference evidence="3" key="1">
    <citation type="submission" date="2015-01" db="EMBL/GenBank/DDBJ databases">
        <authorList>
            <person name="MANFREDI Pablo"/>
        </authorList>
    </citation>
    <scope>NUCLEOTIDE SEQUENCE [LARGE SCALE GENOMIC DNA]</scope>
    <source>
        <strain evidence="3">Ccyn2B</strain>
    </source>
</reference>
<evidence type="ECO:0000313" key="2">
    <source>
        <dbReference type="EMBL" id="CEN35769.1"/>
    </source>
</evidence>
<dbReference type="GO" id="GO:0004222">
    <property type="term" value="F:metalloendopeptidase activity"/>
    <property type="evidence" value="ECO:0007669"/>
    <property type="project" value="TreeGrafter"/>
</dbReference>
<sequence length="272" mass="31980">MVCKHKSEWSYKWAKIKSDYEKFIKYHYPKAKQEYVDERLDEIQAKYDALYDFWAVLKEKDILKTDTFWYFEPFAWVEQMKRVFEKAEIIFPLLVKPENDKDGKWGKNYYWAANQKSNQTTFNSNRGGGKRKHAGRDLYTQPLTPVVAMADGIVIGTGNFYAGTDYIAIYHKTPSGREFIINYGEVDPNKKMVKKGDTVEKGQQLGVTGYLKNITVIEGELIYMLHFEYYSGREGFNLDKNHILGHSNMYKRRSDLEDPLKILEEAYKNTFK</sequence>
<dbReference type="InterPro" id="IPR050570">
    <property type="entry name" value="Cell_wall_metabolism_enzyme"/>
</dbReference>
<dbReference type="RefSeq" id="WP_052456915.1">
    <property type="nucleotide sequence ID" value="NZ_CDOD01000022.1"/>
</dbReference>
<dbReference type="InterPro" id="IPR016047">
    <property type="entry name" value="M23ase_b-sheet_dom"/>
</dbReference>